<dbReference type="Proteomes" id="UP001592528">
    <property type="component" value="Unassembled WGS sequence"/>
</dbReference>
<feature type="transmembrane region" description="Helical" evidence="2">
    <location>
        <begin position="40"/>
        <end position="57"/>
    </location>
</feature>
<reference evidence="4 5" key="1">
    <citation type="submission" date="2024-09" db="EMBL/GenBank/DDBJ databases">
        <authorList>
            <person name="Lee S.D."/>
        </authorList>
    </citation>
    <scope>NUCLEOTIDE SEQUENCE [LARGE SCALE GENOMIC DNA]</scope>
    <source>
        <strain evidence="4 5">N1-5</strain>
    </source>
</reference>
<evidence type="ECO:0000313" key="4">
    <source>
        <dbReference type="EMBL" id="MFC1404331.1"/>
    </source>
</evidence>
<feature type="region of interest" description="Disordered" evidence="1">
    <location>
        <begin position="1"/>
        <end position="33"/>
    </location>
</feature>
<organism evidence="4 5">
    <name type="scientific">Streptacidiphilus cavernicola</name>
    <dbReference type="NCBI Taxonomy" id="3342716"/>
    <lineage>
        <taxon>Bacteria</taxon>
        <taxon>Bacillati</taxon>
        <taxon>Actinomycetota</taxon>
        <taxon>Actinomycetes</taxon>
        <taxon>Kitasatosporales</taxon>
        <taxon>Streptomycetaceae</taxon>
        <taxon>Streptacidiphilus</taxon>
    </lineage>
</organism>
<feature type="transmembrane region" description="Helical" evidence="2">
    <location>
        <begin position="234"/>
        <end position="255"/>
    </location>
</feature>
<dbReference type="EMBL" id="JBHEZZ010000014">
    <property type="protein sequence ID" value="MFC1404331.1"/>
    <property type="molecule type" value="Genomic_DNA"/>
</dbReference>
<evidence type="ECO:0000313" key="5">
    <source>
        <dbReference type="Proteomes" id="UP001592528"/>
    </source>
</evidence>
<keyword evidence="2" id="KW-1133">Transmembrane helix</keyword>
<gene>
    <name evidence="4" type="ORF">ACEZDJ_23845</name>
</gene>
<feature type="transmembrane region" description="Helical" evidence="2">
    <location>
        <begin position="69"/>
        <end position="91"/>
    </location>
</feature>
<keyword evidence="5" id="KW-1185">Reference proteome</keyword>
<keyword evidence="2" id="KW-0812">Transmembrane</keyword>
<comment type="caution">
    <text evidence="4">The sequence shown here is derived from an EMBL/GenBank/DDBJ whole genome shotgun (WGS) entry which is preliminary data.</text>
</comment>
<name>A0ABV6USG9_9ACTN</name>
<keyword evidence="2" id="KW-0472">Membrane</keyword>
<accession>A0ABV6USG9</accession>
<evidence type="ECO:0000256" key="1">
    <source>
        <dbReference type="SAM" id="MobiDB-lite"/>
    </source>
</evidence>
<feature type="domain" description="Low molecular weight protein antigen 6 PH" evidence="3">
    <location>
        <begin position="88"/>
        <end position="124"/>
    </location>
</feature>
<dbReference type="InterPro" id="IPR019692">
    <property type="entry name" value="CFP-6_PH"/>
</dbReference>
<sequence>MSDSQGPDVPGQETPGQDAKAVPTPSTGPAYADRSYRSRSGVAAGVLLLALALWLCIDALVRGHGKTPWLALATLVLVVPLVSAFTLWPVVRANEDRLVVRNPFRTVTAPWQQVESLQAALSVELRAAGRKYQVWAVPVSLRQRKRANRRSMISKGDASVISSRRGQDSRFPVGGPGLRSAFSRSSAPAPYGSSDSAGPAVAWADRVVTELLELRSRAVEENRAGADGTVAVAWTWWIAAPAVAGAVALIVLLAAG</sequence>
<dbReference type="RefSeq" id="WP_084715452.1">
    <property type="nucleotide sequence ID" value="NZ_JBHEZZ010000014.1"/>
</dbReference>
<dbReference type="Pfam" id="PF10756">
    <property type="entry name" value="bPH_6"/>
    <property type="match status" value="1"/>
</dbReference>
<proteinExistence type="predicted"/>
<protein>
    <submittedName>
        <fullName evidence="4">PH domain-containing protein</fullName>
    </submittedName>
</protein>
<evidence type="ECO:0000256" key="2">
    <source>
        <dbReference type="SAM" id="Phobius"/>
    </source>
</evidence>
<evidence type="ECO:0000259" key="3">
    <source>
        <dbReference type="Pfam" id="PF10756"/>
    </source>
</evidence>